<protein>
    <submittedName>
        <fullName evidence="2">Uncharacterized protein</fullName>
    </submittedName>
</protein>
<feature type="chain" id="PRO_5004844645" evidence="1">
    <location>
        <begin position="22"/>
        <end position="270"/>
    </location>
</feature>
<reference evidence="2 3" key="1">
    <citation type="journal article" date="2014" name="Nature">
        <title>An environmental bacterial taxon with a large and distinct metabolic repertoire.</title>
        <authorList>
            <person name="Wilson M.C."/>
            <person name="Mori T."/>
            <person name="Ruckert C."/>
            <person name="Uria A.R."/>
            <person name="Helf M.J."/>
            <person name="Takada K."/>
            <person name="Gernert C."/>
            <person name="Steffens U.A."/>
            <person name="Heycke N."/>
            <person name="Schmitt S."/>
            <person name="Rinke C."/>
            <person name="Helfrich E.J."/>
            <person name="Brachmann A.O."/>
            <person name="Gurgui C."/>
            <person name="Wakimoto T."/>
            <person name="Kracht M."/>
            <person name="Crusemann M."/>
            <person name="Hentschel U."/>
            <person name="Abe I."/>
            <person name="Matsunaga S."/>
            <person name="Kalinowski J."/>
            <person name="Takeyama H."/>
            <person name="Piel J."/>
        </authorList>
    </citation>
    <scope>NUCLEOTIDE SEQUENCE [LARGE SCALE GENOMIC DNA]</scope>
    <source>
        <strain evidence="3">TSY2</strain>
    </source>
</reference>
<evidence type="ECO:0000256" key="1">
    <source>
        <dbReference type="SAM" id="SignalP"/>
    </source>
</evidence>
<comment type="caution">
    <text evidence="2">The sequence shown here is derived from an EMBL/GenBank/DDBJ whole genome shotgun (WGS) entry which is preliminary data.</text>
</comment>
<dbReference type="HOGENOM" id="CLU_955527_0_0_7"/>
<evidence type="ECO:0000313" key="3">
    <source>
        <dbReference type="Proteomes" id="UP000019140"/>
    </source>
</evidence>
<keyword evidence="1" id="KW-0732">Signal</keyword>
<gene>
    <name evidence="2" type="ORF">ETSY2_39295</name>
</gene>
<name>W4LSE4_9BACT</name>
<organism evidence="2 3">
    <name type="scientific">Candidatus Entotheonella gemina</name>
    <dbReference type="NCBI Taxonomy" id="1429439"/>
    <lineage>
        <taxon>Bacteria</taxon>
        <taxon>Pseudomonadati</taxon>
        <taxon>Nitrospinota/Tectimicrobiota group</taxon>
        <taxon>Candidatus Tectimicrobiota</taxon>
        <taxon>Candidatus Entotheonellia</taxon>
        <taxon>Candidatus Entotheonellales</taxon>
        <taxon>Candidatus Entotheonellaceae</taxon>
        <taxon>Candidatus Entotheonella</taxon>
    </lineage>
</organism>
<feature type="signal peptide" evidence="1">
    <location>
        <begin position="1"/>
        <end position="21"/>
    </location>
</feature>
<dbReference type="AlphaFoldDB" id="W4LSE4"/>
<dbReference type="Proteomes" id="UP000019140">
    <property type="component" value="Unassembled WGS sequence"/>
</dbReference>
<dbReference type="EMBL" id="AZHX01001740">
    <property type="protein sequence ID" value="ETX00327.1"/>
    <property type="molecule type" value="Genomic_DNA"/>
</dbReference>
<accession>W4LSE4</accession>
<evidence type="ECO:0000313" key="2">
    <source>
        <dbReference type="EMBL" id="ETX00327.1"/>
    </source>
</evidence>
<sequence length="270" mass="29662">MSRNVYLLVGFILAYMVPAMAATPTKPVGLVTGQGDPGGWMVVGCWLGGRFVDGEPCRQHWLKQLHTLRAQTYGTLASPSISWQSWSTRAAEAEDSDPCNRLGLAGSNRATAMTLNRGIKLQQTGNPLYRQMVAEVLNVKEVELRQLLRVDLEGDRTEEVLFEAAYQGPLQPYTRQRLKEMGVPIPSTSQYDAVGYRKLIKAGKVVTRVIAKGEAAYTGMRYRLKGLSDLNGDGVLEVVISERIDHGYSESLWSLQGATPKLLASGSCGW</sequence>
<keyword evidence="3" id="KW-1185">Reference proteome</keyword>
<proteinExistence type="predicted"/>